<dbReference type="AlphaFoldDB" id="A0A9P4SI68"/>
<evidence type="ECO:0000313" key="9">
    <source>
        <dbReference type="Proteomes" id="UP000799429"/>
    </source>
</evidence>
<feature type="transmembrane region" description="Helical" evidence="6">
    <location>
        <begin position="140"/>
        <end position="161"/>
    </location>
</feature>
<dbReference type="InterPro" id="IPR049326">
    <property type="entry name" value="Rhodopsin_dom_fungi"/>
</dbReference>
<comment type="subcellular location">
    <subcellularLocation>
        <location evidence="1">Membrane</location>
        <topology evidence="1">Multi-pass membrane protein</topology>
    </subcellularLocation>
</comment>
<feature type="domain" description="Rhodopsin" evidence="7">
    <location>
        <begin position="45"/>
        <end position="292"/>
    </location>
</feature>
<evidence type="ECO:0000256" key="5">
    <source>
        <dbReference type="ARBA" id="ARBA00038359"/>
    </source>
</evidence>
<evidence type="ECO:0000256" key="3">
    <source>
        <dbReference type="ARBA" id="ARBA00022989"/>
    </source>
</evidence>
<name>A0A9P4SI68_9PEZI</name>
<reference evidence="8" key="1">
    <citation type="journal article" date="2020" name="Stud. Mycol.">
        <title>101 Dothideomycetes genomes: a test case for predicting lifestyles and emergence of pathogens.</title>
        <authorList>
            <person name="Haridas S."/>
            <person name="Albert R."/>
            <person name="Binder M."/>
            <person name="Bloem J."/>
            <person name="Labutti K."/>
            <person name="Salamov A."/>
            <person name="Andreopoulos B."/>
            <person name="Baker S."/>
            <person name="Barry K."/>
            <person name="Bills G."/>
            <person name="Bluhm B."/>
            <person name="Cannon C."/>
            <person name="Castanera R."/>
            <person name="Culley D."/>
            <person name="Daum C."/>
            <person name="Ezra D."/>
            <person name="Gonzalez J."/>
            <person name="Henrissat B."/>
            <person name="Kuo A."/>
            <person name="Liang C."/>
            <person name="Lipzen A."/>
            <person name="Lutzoni F."/>
            <person name="Magnuson J."/>
            <person name="Mondo S."/>
            <person name="Nolan M."/>
            <person name="Ohm R."/>
            <person name="Pangilinan J."/>
            <person name="Park H.-J."/>
            <person name="Ramirez L."/>
            <person name="Alfaro M."/>
            <person name="Sun H."/>
            <person name="Tritt A."/>
            <person name="Yoshinaga Y."/>
            <person name="Zwiers L.-H."/>
            <person name="Turgeon B."/>
            <person name="Goodwin S."/>
            <person name="Spatafora J."/>
            <person name="Crous P."/>
            <person name="Grigoriev I."/>
        </authorList>
    </citation>
    <scope>NUCLEOTIDE SEQUENCE</scope>
    <source>
        <strain evidence="8">CBS 101060</strain>
    </source>
</reference>
<feature type="non-terminal residue" evidence="8">
    <location>
        <position position="303"/>
    </location>
</feature>
<keyword evidence="3 6" id="KW-1133">Transmembrane helix</keyword>
<dbReference type="OrthoDB" id="4525788at2759"/>
<keyword evidence="4 6" id="KW-0472">Membrane</keyword>
<gene>
    <name evidence="8" type="ORF">M501DRAFT_903162</name>
</gene>
<dbReference type="Pfam" id="PF20684">
    <property type="entry name" value="Fung_rhodopsin"/>
    <property type="match status" value="1"/>
</dbReference>
<dbReference type="InterPro" id="IPR052337">
    <property type="entry name" value="SAT4-like"/>
</dbReference>
<feature type="transmembrane region" description="Helical" evidence="6">
    <location>
        <begin position="105"/>
        <end position="128"/>
    </location>
</feature>
<evidence type="ECO:0000313" key="8">
    <source>
        <dbReference type="EMBL" id="KAF2843411.1"/>
    </source>
</evidence>
<accession>A0A9P4SI68</accession>
<evidence type="ECO:0000256" key="2">
    <source>
        <dbReference type="ARBA" id="ARBA00022692"/>
    </source>
</evidence>
<proteinExistence type="inferred from homology"/>
<dbReference type="PANTHER" id="PTHR33048">
    <property type="entry name" value="PTH11-LIKE INTEGRAL MEMBRANE PROTEIN (AFU_ORTHOLOGUE AFUA_5G11245)"/>
    <property type="match status" value="1"/>
</dbReference>
<dbReference type="Proteomes" id="UP000799429">
    <property type="component" value="Unassembled WGS sequence"/>
</dbReference>
<feature type="transmembrane region" description="Helical" evidence="6">
    <location>
        <begin position="269"/>
        <end position="292"/>
    </location>
</feature>
<dbReference type="GO" id="GO:0016020">
    <property type="term" value="C:membrane"/>
    <property type="evidence" value="ECO:0007669"/>
    <property type="project" value="UniProtKB-SubCell"/>
</dbReference>
<feature type="transmembrane region" description="Helical" evidence="6">
    <location>
        <begin position="228"/>
        <end position="249"/>
    </location>
</feature>
<evidence type="ECO:0000256" key="4">
    <source>
        <dbReference type="ARBA" id="ARBA00023136"/>
    </source>
</evidence>
<dbReference type="EMBL" id="MU006089">
    <property type="protein sequence ID" value="KAF2843411.1"/>
    <property type="molecule type" value="Genomic_DNA"/>
</dbReference>
<feature type="transmembrane region" description="Helical" evidence="6">
    <location>
        <begin position="61"/>
        <end position="85"/>
    </location>
</feature>
<sequence>GGFYAPLSQWKAWPHHNWVNPEKRGWGLSILVIILSVLTISVVCARLWARMRLQRNAGVDDVLITIAVIPMLGLDVSTILGSRIYGLGLHLYDQTPVTALQSPKISLVIEIFYIFCTGLTKISILCLYQRLAPHKVAQSFIYKTWACIAFIIAYVITFLFVRSFGCKPISAFWYRQIPQWRATHEFSCLDDAAVYFTAGSISVVQDILAVILPMILVWKLQMTRRQKIAVGIIFSLGIVTCITCAMRLIYLHRILYTTYDISWESESAWVWTAVEVHLGMICASAPALRFFFGRFFEKSRSRS</sequence>
<feature type="non-terminal residue" evidence="8">
    <location>
        <position position="1"/>
    </location>
</feature>
<evidence type="ECO:0000256" key="1">
    <source>
        <dbReference type="ARBA" id="ARBA00004141"/>
    </source>
</evidence>
<comment type="similarity">
    <text evidence="5">Belongs to the SAT4 family.</text>
</comment>
<dbReference type="PANTHER" id="PTHR33048:SF129">
    <property type="entry name" value="INTEGRAL MEMBRANE PROTEIN-RELATED"/>
    <property type="match status" value="1"/>
</dbReference>
<organism evidence="8 9">
    <name type="scientific">Patellaria atrata CBS 101060</name>
    <dbReference type="NCBI Taxonomy" id="1346257"/>
    <lineage>
        <taxon>Eukaryota</taxon>
        <taxon>Fungi</taxon>
        <taxon>Dikarya</taxon>
        <taxon>Ascomycota</taxon>
        <taxon>Pezizomycotina</taxon>
        <taxon>Dothideomycetes</taxon>
        <taxon>Dothideomycetes incertae sedis</taxon>
        <taxon>Patellariales</taxon>
        <taxon>Patellariaceae</taxon>
        <taxon>Patellaria</taxon>
    </lineage>
</organism>
<keyword evidence="9" id="KW-1185">Reference proteome</keyword>
<evidence type="ECO:0000256" key="6">
    <source>
        <dbReference type="SAM" id="Phobius"/>
    </source>
</evidence>
<feature type="transmembrane region" description="Helical" evidence="6">
    <location>
        <begin position="26"/>
        <end position="49"/>
    </location>
</feature>
<evidence type="ECO:0000259" key="7">
    <source>
        <dbReference type="Pfam" id="PF20684"/>
    </source>
</evidence>
<protein>
    <recommendedName>
        <fullName evidence="7">Rhodopsin domain-containing protein</fullName>
    </recommendedName>
</protein>
<comment type="caution">
    <text evidence="8">The sequence shown here is derived from an EMBL/GenBank/DDBJ whole genome shotgun (WGS) entry which is preliminary data.</text>
</comment>
<keyword evidence="2 6" id="KW-0812">Transmembrane</keyword>
<feature type="transmembrane region" description="Helical" evidence="6">
    <location>
        <begin position="193"/>
        <end position="216"/>
    </location>
</feature>